<dbReference type="PANTHER" id="PTHR19879">
    <property type="entry name" value="TRANSCRIPTION INITIATION FACTOR TFIID"/>
    <property type="match status" value="1"/>
</dbReference>
<keyword evidence="2" id="KW-0677">Repeat</keyword>
<dbReference type="PROSITE" id="PS50294">
    <property type="entry name" value="WD_REPEATS_REGION"/>
    <property type="match status" value="4"/>
</dbReference>
<name>A0A9P7ADA5_9AGAM</name>
<feature type="repeat" description="WD" evidence="3">
    <location>
        <begin position="70"/>
        <end position="111"/>
    </location>
</feature>
<dbReference type="InterPro" id="IPR001680">
    <property type="entry name" value="WD40_rpt"/>
</dbReference>
<dbReference type="RefSeq" id="XP_041154359.1">
    <property type="nucleotide sequence ID" value="XM_041307564.1"/>
</dbReference>
<evidence type="ECO:0000256" key="2">
    <source>
        <dbReference type="ARBA" id="ARBA00022737"/>
    </source>
</evidence>
<evidence type="ECO:0000256" key="3">
    <source>
        <dbReference type="PROSITE-ProRule" id="PRU00221"/>
    </source>
</evidence>
<gene>
    <name evidence="7" type="ORF">HD556DRAFT_1449182</name>
</gene>
<evidence type="ECO:0000313" key="8">
    <source>
        <dbReference type="Proteomes" id="UP000719766"/>
    </source>
</evidence>
<dbReference type="InterPro" id="IPR019775">
    <property type="entry name" value="WD40_repeat_CS"/>
</dbReference>
<dbReference type="Pfam" id="PF23414">
    <property type="entry name" value="Beta-prop_EML_2"/>
    <property type="match status" value="1"/>
</dbReference>
<dbReference type="EMBL" id="JABBWE010000085">
    <property type="protein sequence ID" value="KAG1786975.1"/>
    <property type="molecule type" value="Genomic_DNA"/>
</dbReference>
<dbReference type="GeneID" id="64601328"/>
<feature type="compositionally biased region" description="Basic and acidic residues" evidence="4">
    <location>
        <begin position="871"/>
        <end position="881"/>
    </location>
</feature>
<comment type="caution">
    <text evidence="7">The sequence shown here is derived from an EMBL/GenBank/DDBJ whole genome shotgun (WGS) entry which is preliminary data.</text>
</comment>
<evidence type="ECO:0000256" key="1">
    <source>
        <dbReference type="ARBA" id="ARBA00022574"/>
    </source>
</evidence>
<dbReference type="Pfam" id="PF00400">
    <property type="entry name" value="WD40"/>
    <property type="match status" value="2"/>
</dbReference>
<dbReference type="InterPro" id="IPR015943">
    <property type="entry name" value="WD40/YVTN_repeat-like_dom_sf"/>
</dbReference>
<dbReference type="InterPro" id="IPR036322">
    <property type="entry name" value="WD40_repeat_dom_sf"/>
</dbReference>
<evidence type="ECO:0000259" key="6">
    <source>
        <dbReference type="Pfam" id="PF23414"/>
    </source>
</evidence>
<evidence type="ECO:0000313" key="7">
    <source>
        <dbReference type="EMBL" id="KAG1786975.1"/>
    </source>
</evidence>
<reference evidence="7" key="1">
    <citation type="journal article" date="2020" name="New Phytol.">
        <title>Comparative genomics reveals dynamic genome evolution in host specialist ectomycorrhizal fungi.</title>
        <authorList>
            <person name="Lofgren L.A."/>
            <person name="Nguyen N.H."/>
            <person name="Vilgalys R."/>
            <person name="Ruytinx J."/>
            <person name="Liao H.L."/>
            <person name="Branco S."/>
            <person name="Kuo A."/>
            <person name="LaButti K."/>
            <person name="Lipzen A."/>
            <person name="Andreopoulos W."/>
            <person name="Pangilinan J."/>
            <person name="Riley R."/>
            <person name="Hundley H."/>
            <person name="Na H."/>
            <person name="Barry K."/>
            <person name="Grigoriev I.V."/>
            <person name="Stajich J.E."/>
            <person name="Kennedy P.G."/>
        </authorList>
    </citation>
    <scope>NUCLEOTIDE SEQUENCE</scope>
    <source>
        <strain evidence="7">S12</strain>
    </source>
</reference>
<organism evidence="7 8">
    <name type="scientific">Suillus plorans</name>
    <dbReference type="NCBI Taxonomy" id="116603"/>
    <lineage>
        <taxon>Eukaryota</taxon>
        <taxon>Fungi</taxon>
        <taxon>Dikarya</taxon>
        <taxon>Basidiomycota</taxon>
        <taxon>Agaricomycotina</taxon>
        <taxon>Agaricomycetes</taxon>
        <taxon>Agaricomycetidae</taxon>
        <taxon>Boletales</taxon>
        <taxon>Suillineae</taxon>
        <taxon>Suillaceae</taxon>
        <taxon>Suillus</taxon>
    </lineage>
</organism>
<dbReference type="AlphaFoldDB" id="A0A9P7ADA5"/>
<dbReference type="InterPro" id="IPR010730">
    <property type="entry name" value="HET"/>
</dbReference>
<dbReference type="Gene3D" id="2.130.10.10">
    <property type="entry name" value="YVTN repeat-like/Quinoprotein amine dehydrogenase"/>
    <property type="match status" value="3"/>
</dbReference>
<evidence type="ECO:0000259" key="5">
    <source>
        <dbReference type="Pfam" id="PF06985"/>
    </source>
</evidence>
<dbReference type="InterPro" id="IPR020472">
    <property type="entry name" value="WD40_PAC1"/>
</dbReference>
<sequence>MSELLDVANKKKHAVRRRATPTPMQTMRLHTDKVSVVAFFNDGRRVVTGSWDYTLRICNIQKGTVVGGPFLGHSNKVFSVAVSPDDRRIASGGKDNTIIIWDIESRRLLFDPLTKHTKWVSSVCFSPDGKRLASGSYDSTVIIWDAETGTVLSTLQGDRGGVSSVAFNPDGSKLASGSLRSIQIWRTDSNAELIFEINAHEKWVLSVVWSPDGQQLVSASYDKTVKFWDSSKGYQIGQPCTSHTSNINSLAISSDGSFIAAVSDDRTVQHWSTKSHQKIGEPLKHIVDVTCVSISPNAELVVVGDLYGEIQFWSIKNTLSAAAQLYSLSDSYFAHRSKVKLRRNLYHEALLDAQKVRTISVTVSTIVVMLDTNDSQVIELNPSSYLGYKLKHAALYEARRYDDAIESFKIMLSKLDNAPDSQIRQLRKQYVNPSEIEDAIRQAVHAHLENAPLRLIHTITGKICDRQAQINTFKTSMEYKEILSSSMLHRHLQTEPIREAVVKYFSWVMLSHRWETKEPRLHEIQDKDVYTIRPVGTIVKLQKFCKIAHDAGYFWAWSDTCCIDQNNNVEVQASVNSMFVWYRNSALTIIYLSDVSPSSKSGALAKSVWNTRGWTVQEFLAPTVVLFYQADWTLYLHDHSLNHKESVSIMQELERSTGINAQALVAFSPGMKNAREKLQWASCRVTTLQEDIAYSLFGIFGIHLPVIYGEKRHNALGRLLQEIIAHSGDITALDWVGQSSSFNSCLPANIASYRAPPCTLPSLSEDEIQSSASSLRNNVTQASALKLYNILDNLSAPRFANCRLRLPCITFPVTKVKRRAGTPRTYRIKADGVQDLEITTADTLVQFWPGKPTSQKFLLIRPWNRHDLGLPDFADEMRSTDDGPEPGSPSDDPLGLSPLDNEPAGLRSLTREPSLLTRLTQQLGALWLGQQEQADSRSHTRELGLVVRLGQPFSALLLAQQRGGEYKRIASDCNIIAQVRDMACVDDMMNVRTLEIL</sequence>
<feature type="domain" description="Heterokaryon incompatibility" evidence="5">
    <location>
        <begin position="507"/>
        <end position="599"/>
    </location>
</feature>
<dbReference type="CDD" id="cd00200">
    <property type="entry name" value="WD40"/>
    <property type="match status" value="1"/>
</dbReference>
<feature type="repeat" description="WD" evidence="3">
    <location>
        <begin position="27"/>
        <end position="57"/>
    </location>
</feature>
<evidence type="ECO:0008006" key="9">
    <source>
        <dbReference type="Google" id="ProtNLM"/>
    </source>
</evidence>
<accession>A0A9P7ADA5</accession>
<dbReference type="SUPFAM" id="SSF50978">
    <property type="entry name" value="WD40 repeat-like"/>
    <property type="match status" value="1"/>
</dbReference>
<dbReference type="Proteomes" id="UP000719766">
    <property type="component" value="Unassembled WGS sequence"/>
</dbReference>
<keyword evidence="8" id="KW-1185">Reference proteome</keyword>
<dbReference type="PROSITE" id="PS00678">
    <property type="entry name" value="WD_REPEATS_1"/>
    <property type="match status" value="2"/>
</dbReference>
<proteinExistence type="predicted"/>
<dbReference type="PANTHER" id="PTHR19879:SF9">
    <property type="entry name" value="TRANSCRIPTION INITIATION FACTOR TFIID SUBUNIT 5"/>
    <property type="match status" value="1"/>
</dbReference>
<feature type="repeat" description="WD" evidence="3">
    <location>
        <begin position="240"/>
        <end position="281"/>
    </location>
</feature>
<keyword evidence="1 3" id="KW-0853">WD repeat</keyword>
<dbReference type="OrthoDB" id="2659484at2759"/>
<feature type="region of interest" description="Disordered" evidence="4">
    <location>
        <begin position="871"/>
        <end position="906"/>
    </location>
</feature>
<evidence type="ECO:0000256" key="4">
    <source>
        <dbReference type="SAM" id="MobiDB-lite"/>
    </source>
</evidence>
<dbReference type="SMART" id="SM00320">
    <property type="entry name" value="WD40"/>
    <property type="match status" value="7"/>
</dbReference>
<protein>
    <recommendedName>
        <fullName evidence="9">Heterokaryon incompatibility domain-containing protein</fullName>
    </recommendedName>
</protein>
<feature type="domain" description="EML-like second beta-propeller" evidence="6">
    <location>
        <begin position="78"/>
        <end position="238"/>
    </location>
</feature>
<feature type="repeat" description="WD" evidence="3">
    <location>
        <begin position="197"/>
        <end position="238"/>
    </location>
</feature>
<dbReference type="Pfam" id="PF06985">
    <property type="entry name" value="HET"/>
    <property type="match status" value="1"/>
</dbReference>
<dbReference type="PROSITE" id="PS50082">
    <property type="entry name" value="WD_REPEATS_2"/>
    <property type="match status" value="5"/>
</dbReference>
<dbReference type="PRINTS" id="PR00320">
    <property type="entry name" value="GPROTEINBRPT"/>
</dbReference>
<feature type="repeat" description="WD" evidence="3">
    <location>
        <begin position="113"/>
        <end position="154"/>
    </location>
</feature>
<dbReference type="InterPro" id="IPR055442">
    <property type="entry name" value="Beta-prop_EML-like_2nd"/>
</dbReference>